<evidence type="ECO:0000313" key="2">
    <source>
        <dbReference type="EMBL" id="CAA6828396.1"/>
    </source>
</evidence>
<dbReference type="PROSITE" id="PS51257">
    <property type="entry name" value="PROKAR_LIPOPROTEIN"/>
    <property type="match status" value="1"/>
</dbReference>
<sequence length="200" mass="22374">MKSVPQLFVIIFALMLGLGACTSQAEDPNDVAAMFWESVQAKQLDSAKQYVTWDSAKHLNYFTDERMKIASYEFAEPVVKEDVIAIDTIVVLERKDKDNVRLPTKTVLVKTEGVWRVELKQTLAAVLERSADKFANQLNQIFQQGISEIDKALAESVGELSGSLEQGAKELGNALEQNAGDLSNSLKQFQLELEQHRDKK</sequence>
<organism evidence="2">
    <name type="scientific">uncultured Thiotrichaceae bacterium</name>
    <dbReference type="NCBI Taxonomy" id="298394"/>
    <lineage>
        <taxon>Bacteria</taxon>
        <taxon>Pseudomonadati</taxon>
        <taxon>Pseudomonadota</taxon>
        <taxon>Gammaproteobacteria</taxon>
        <taxon>Thiotrichales</taxon>
        <taxon>Thiotrichaceae</taxon>
        <taxon>environmental samples</taxon>
    </lineage>
</organism>
<evidence type="ECO:0008006" key="3">
    <source>
        <dbReference type="Google" id="ProtNLM"/>
    </source>
</evidence>
<gene>
    <name evidence="2" type="ORF">HELGO_WM9218</name>
</gene>
<reference evidence="2" key="1">
    <citation type="submission" date="2020-01" db="EMBL/GenBank/DDBJ databases">
        <authorList>
            <person name="Meier V. D."/>
            <person name="Meier V D."/>
        </authorList>
    </citation>
    <scope>NUCLEOTIDE SEQUENCE</scope>
    <source>
        <strain evidence="2">HLG_WM_MAG_07</strain>
    </source>
</reference>
<accession>A0A6S6U5T6</accession>
<name>A0A6S6U5T6_9GAMM</name>
<evidence type="ECO:0000256" key="1">
    <source>
        <dbReference type="SAM" id="SignalP"/>
    </source>
</evidence>
<feature type="signal peptide" evidence="1">
    <location>
        <begin position="1"/>
        <end position="25"/>
    </location>
</feature>
<proteinExistence type="predicted"/>
<dbReference type="EMBL" id="CACVAY010000148">
    <property type="protein sequence ID" value="CAA6828396.1"/>
    <property type="molecule type" value="Genomic_DNA"/>
</dbReference>
<keyword evidence="1" id="KW-0732">Signal</keyword>
<feature type="chain" id="PRO_5028279764" description="DUF4878 domain-containing protein" evidence="1">
    <location>
        <begin position="26"/>
        <end position="200"/>
    </location>
</feature>
<dbReference type="AlphaFoldDB" id="A0A6S6U5T6"/>
<protein>
    <recommendedName>
        <fullName evidence="3">DUF4878 domain-containing protein</fullName>
    </recommendedName>
</protein>